<reference evidence="9 10" key="1">
    <citation type="journal article" date="2021" name="Nat. Plants">
        <title>The Taxus genome provides insights into paclitaxel biosynthesis.</title>
        <authorList>
            <person name="Xiong X."/>
            <person name="Gou J."/>
            <person name="Liao Q."/>
            <person name="Li Y."/>
            <person name="Zhou Q."/>
            <person name="Bi G."/>
            <person name="Li C."/>
            <person name="Du R."/>
            <person name="Wang X."/>
            <person name="Sun T."/>
            <person name="Guo L."/>
            <person name="Liang H."/>
            <person name="Lu P."/>
            <person name="Wu Y."/>
            <person name="Zhang Z."/>
            <person name="Ro D.K."/>
            <person name="Shang Y."/>
            <person name="Huang S."/>
            <person name="Yan J."/>
        </authorList>
    </citation>
    <scope>NUCLEOTIDE SEQUENCE [LARGE SCALE GENOMIC DNA]</scope>
    <source>
        <strain evidence="9">Ta-2019</strain>
    </source>
</reference>
<keyword evidence="4 6" id="KW-0238">DNA-binding</keyword>
<dbReference type="GO" id="GO:0031492">
    <property type="term" value="F:nucleosomal DNA binding"/>
    <property type="evidence" value="ECO:0007669"/>
    <property type="project" value="TreeGrafter"/>
</dbReference>
<dbReference type="InterPro" id="IPR005819">
    <property type="entry name" value="H1/H5"/>
</dbReference>
<dbReference type="PANTHER" id="PTHR11467">
    <property type="entry name" value="HISTONE H1"/>
    <property type="match status" value="1"/>
</dbReference>
<feature type="region of interest" description="Disordered" evidence="7">
    <location>
        <begin position="96"/>
        <end position="156"/>
    </location>
</feature>
<dbReference type="GO" id="GO:0030527">
    <property type="term" value="F:structural constituent of chromatin"/>
    <property type="evidence" value="ECO:0007669"/>
    <property type="project" value="InterPro"/>
</dbReference>
<protein>
    <recommendedName>
        <fullName evidence="8">H15 domain-containing protein</fullName>
    </recommendedName>
</protein>
<evidence type="ECO:0000313" key="10">
    <source>
        <dbReference type="Proteomes" id="UP000824469"/>
    </source>
</evidence>
<accession>A0AA38G2Q8</accession>
<dbReference type="GO" id="GO:0003690">
    <property type="term" value="F:double-stranded DNA binding"/>
    <property type="evidence" value="ECO:0007669"/>
    <property type="project" value="TreeGrafter"/>
</dbReference>
<evidence type="ECO:0000259" key="8">
    <source>
        <dbReference type="PROSITE" id="PS51504"/>
    </source>
</evidence>
<dbReference type="GO" id="GO:0030261">
    <property type="term" value="P:chromosome condensation"/>
    <property type="evidence" value="ECO:0007669"/>
    <property type="project" value="TreeGrafter"/>
</dbReference>
<evidence type="ECO:0000256" key="6">
    <source>
        <dbReference type="RuleBase" id="RU003894"/>
    </source>
</evidence>
<evidence type="ECO:0000256" key="1">
    <source>
        <dbReference type="ARBA" id="ARBA00004123"/>
    </source>
</evidence>
<gene>
    <name evidence="9" type="ORF">KI387_022830</name>
</gene>
<dbReference type="PANTHER" id="PTHR11467:SF131">
    <property type="entry name" value="HISTONE H1"/>
    <property type="match status" value="1"/>
</dbReference>
<dbReference type="GO" id="GO:0000786">
    <property type="term" value="C:nucleosome"/>
    <property type="evidence" value="ECO:0007669"/>
    <property type="project" value="InterPro"/>
</dbReference>
<dbReference type="Pfam" id="PF00538">
    <property type="entry name" value="Linker_histone"/>
    <property type="match status" value="1"/>
</dbReference>
<dbReference type="PROSITE" id="PS51504">
    <property type="entry name" value="H15"/>
    <property type="match status" value="1"/>
</dbReference>
<evidence type="ECO:0000256" key="5">
    <source>
        <dbReference type="ARBA" id="ARBA00023242"/>
    </source>
</evidence>
<evidence type="ECO:0000313" key="9">
    <source>
        <dbReference type="EMBL" id="KAH9314203.1"/>
    </source>
</evidence>
<evidence type="ECO:0000256" key="7">
    <source>
        <dbReference type="SAM" id="MobiDB-lite"/>
    </source>
</evidence>
<keyword evidence="5 6" id="KW-0539">Nucleus</keyword>
<dbReference type="EMBL" id="JAHRHJ020000005">
    <property type="protein sequence ID" value="KAH9314203.1"/>
    <property type="molecule type" value="Genomic_DNA"/>
</dbReference>
<feature type="domain" description="H15" evidence="8">
    <location>
        <begin position="30"/>
        <end position="100"/>
    </location>
</feature>
<feature type="compositionally biased region" description="Polar residues" evidence="7">
    <location>
        <begin position="145"/>
        <end position="156"/>
    </location>
</feature>
<comment type="subcellular location">
    <subcellularLocation>
        <location evidence="2">Chromosome</location>
    </subcellularLocation>
    <subcellularLocation>
        <location evidence="1 6">Nucleus</location>
    </subcellularLocation>
</comment>
<dbReference type="SUPFAM" id="SSF46785">
    <property type="entry name" value="Winged helix' DNA-binding domain"/>
    <property type="match status" value="1"/>
</dbReference>
<keyword evidence="10" id="KW-1185">Reference proteome</keyword>
<sequence length="156" mass="17225">MASAGGGVSITSMAKEKKTKEVKKIKISASHPPYRQMIAEAISALKERNGSSQQAIAKFVEGKYQPHLQPNFKKMLLIQLKNLTNAGELTRVKNSFKLGGKSVKKPQRKRTPKMAGVAKLSKSDKKRKPVKSLKKISNPRKMPRSINSVKSTAKKV</sequence>
<comment type="similarity">
    <text evidence="6">Belongs to the histone H1/H5 family.</text>
</comment>
<dbReference type="GO" id="GO:0045910">
    <property type="term" value="P:negative regulation of DNA recombination"/>
    <property type="evidence" value="ECO:0007669"/>
    <property type="project" value="TreeGrafter"/>
</dbReference>
<dbReference type="InterPro" id="IPR005818">
    <property type="entry name" value="Histone_H1/H5_H15"/>
</dbReference>
<proteinExistence type="inferred from homology"/>
<dbReference type="CDD" id="cd00073">
    <property type="entry name" value="H15"/>
    <property type="match status" value="1"/>
</dbReference>
<dbReference type="AlphaFoldDB" id="A0AA38G2Q8"/>
<evidence type="ECO:0000256" key="3">
    <source>
        <dbReference type="ARBA" id="ARBA00022454"/>
    </source>
</evidence>
<dbReference type="PRINTS" id="PR00624">
    <property type="entry name" value="HISTONEH5"/>
</dbReference>
<dbReference type="Proteomes" id="UP000824469">
    <property type="component" value="Unassembled WGS sequence"/>
</dbReference>
<comment type="caution">
    <text evidence="9">The sequence shown here is derived from an EMBL/GenBank/DDBJ whole genome shotgun (WGS) entry which is preliminary data.</text>
</comment>
<evidence type="ECO:0000256" key="4">
    <source>
        <dbReference type="ARBA" id="ARBA00023125"/>
    </source>
</evidence>
<keyword evidence="3 6" id="KW-0158">Chromosome</keyword>
<feature type="compositionally biased region" description="Basic and acidic residues" evidence="7">
    <location>
        <begin position="14"/>
        <end position="24"/>
    </location>
</feature>
<feature type="compositionally biased region" description="Basic residues" evidence="7">
    <location>
        <begin position="124"/>
        <end position="143"/>
    </location>
</feature>
<organism evidence="9 10">
    <name type="scientific">Taxus chinensis</name>
    <name type="common">Chinese yew</name>
    <name type="synonym">Taxus wallichiana var. chinensis</name>
    <dbReference type="NCBI Taxonomy" id="29808"/>
    <lineage>
        <taxon>Eukaryota</taxon>
        <taxon>Viridiplantae</taxon>
        <taxon>Streptophyta</taxon>
        <taxon>Embryophyta</taxon>
        <taxon>Tracheophyta</taxon>
        <taxon>Spermatophyta</taxon>
        <taxon>Pinopsida</taxon>
        <taxon>Pinidae</taxon>
        <taxon>Conifers II</taxon>
        <taxon>Cupressales</taxon>
        <taxon>Taxaceae</taxon>
        <taxon>Taxus</taxon>
    </lineage>
</organism>
<dbReference type="Gene3D" id="1.10.10.10">
    <property type="entry name" value="Winged helix-like DNA-binding domain superfamily/Winged helix DNA-binding domain"/>
    <property type="match status" value="1"/>
</dbReference>
<feature type="region of interest" description="Disordered" evidence="7">
    <location>
        <begin position="1"/>
        <end position="28"/>
    </location>
</feature>
<name>A0AA38G2Q8_TAXCH</name>
<dbReference type="SMART" id="SM00526">
    <property type="entry name" value="H15"/>
    <property type="match status" value="1"/>
</dbReference>
<dbReference type="InterPro" id="IPR036390">
    <property type="entry name" value="WH_DNA-bd_sf"/>
</dbReference>
<dbReference type="OMA" id="HPPINEM"/>
<dbReference type="InterPro" id="IPR036388">
    <property type="entry name" value="WH-like_DNA-bd_sf"/>
</dbReference>
<dbReference type="GO" id="GO:0005634">
    <property type="term" value="C:nucleus"/>
    <property type="evidence" value="ECO:0007669"/>
    <property type="project" value="UniProtKB-SubCell"/>
</dbReference>
<feature type="compositionally biased region" description="Basic residues" evidence="7">
    <location>
        <begin position="102"/>
        <end position="112"/>
    </location>
</feature>
<dbReference type="GO" id="GO:0006334">
    <property type="term" value="P:nucleosome assembly"/>
    <property type="evidence" value="ECO:0007669"/>
    <property type="project" value="InterPro"/>
</dbReference>
<evidence type="ECO:0000256" key="2">
    <source>
        <dbReference type="ARBA" id="ARBA00004286"/>
    </source>
</evidence>